<dbReference type="EMBL" id="RBZP01000002">
    <property type="protein sequence ID" value="RKQ35902.1"/>
    <property type="molecule type" value="Genomic_DNA"/>
</dbReference>
<dbReference type="SUPFAM" id="SSF56112">
    <property type="entry name" value="Protein kinase-like (PK-like)"/>
    <property type="match status" value="1"/>
</dbReference>
<dbReference type="AlphaFoldDB" id="A0A495A7Y1"/>
<comment type="caution">
    <text evidence="2">The sequence shown here is derived from an EMBL/GenBank/DDBJ whole genome shotgun (WGS) entry which is preliminary data.</text>
</comment>
<name>A0A495A7Y1_9BACI</name>
<dbReference type="Pfam" id="PF01636">
    <property type="entry name" value="APH"/>
    <property type="match status" value="1"/>
</dbReference>
<keyword evidence="3" id="KW-1185">Reference proteome</keyword>
<protein>
    <submittedName>
        <fullName evidence="2">Phosphotransferase family protein</fullName>
    </submittedName>
</protein>
<dbReference type="PANTHER" id="PTHR47829:SF1">
    <property type="entry name" value="HAD FAMILY PHOSPHATASE"/>
    <property type="match status" value="1"/>
</dbReference>
<dbReference type="Proteomes" id="UP000269301">
    <property type="component" value="Unassembled WGS sequence"/>
</dbReference>
<dbReference type="Gene3D" id="3.90.1200.10">
    <property type="match status" value="1"/>
</dbReference>
<sequence>MIVNKFSEGFSNLTFLVEIGEWKAVLRRAPAGYVPPKAHDMKREYNILKKIHPVFPLAPEPYIFCDDNTIMDKPFYLMEKKDGVVIDGEMPSNYQNNIIAKESISNSVVSTLVKLHNINYKNANLRDIGKPSGYLERQVNGWIKRYSKSKTDEIHVVNELEEWFLQHIPTQHEATIVHNDFKLNNMIFDNDLPGKITGVLDWELSTIGDPLTDLGSTLVCWGGKGDPNIGIDMVTDQPGFYSRRRFLEEYAYRSGRDVQDINYYLAFGFYKLAVIQQQLHYRWKIGEVEDNRLEALKESISNLMMLAHKTVHNEII</sequence>
<keyword evidence="2" id="KW-0808">Transferase</keyword>
<dbReference type="Gene3D" id="3.30.200.20">
    <property type="entry name" value="Phosphorylase Kinase, domain 1"/>
    <property type="match status" value="1"/>
</dbReference>
<dbReference type="InterPro" id="IPR011009">
    <property type="entry name" value="Kinase-like_dom_sf"/>
</dbReference>
<feature type="domain" description="Aminoglycoside phosphotransferase" evidence="1">
    <location>
        <begin position="4"/>
        <end position="231"/>
    </location>
</feature>
<dbReference type="InterPro" id="IPR041726">
    <property type="entry name" value="ACAD10_11_N"/>
</dbReference>
<evidence type="ECO:0000313" key="2">
    <source>
        <dbReference type="EMBL" id="RKQ35902.1"/>
    </source>
</evidence>
<gene>
    <name evidence="2" type="ORF">D8M06_05740</name>
</gene>
<accession>A0A495A7Y1</accession>
<proteinExistence type="predicted"/>
<dbReference type="PANTHER" id="PTHR47829">
    <property type="entry name" value="HYDROLASE, PUTATIVE (AFU_ORTHOLOGUE AFUA_1G12880)-RELATED"/>
    <property type="match status" value="1"/>
</dbReference>
<reference evidence="2 3" key="1">
    <citation type="journal article" date="2016" name="Int. J. Syst. Evol. Microbiol.">
        <title>Oceanobacillus halophilus sp. nov., a novel moderately halophilic bacterium from a hypersaline lake.</title>
        <authorList>
            <person name="Amoozegar M.A."/>
            <person name="Bagheri M."/>
            <person name="Makhdoumi A."/>
            <person name="Nikou M.M."/>
            <person name="Fazeli S.A.S."/>
            <person name="Schumann P."/>
            <person name="Sproer C."/>
            <person name="Sanchez-Porro C."/>
            <person name="Ventosa A."/>
        </authorList>
    </citation>
    <scope>NUCLEOTIDE SEQUENCE [LARGE SCALE GENOMIC DNA]</scope>
    <source>
        <strain evidence="2 3">DSM 23996</strain>
    </source>
</reference>
<dbReference type="InterPro" id="IPR002575">
    <property type="entry name" value="Aminoglycoside_PTrfase"/>
</dbReference>
<dbReference type="OrthoDB" id="3806873at2"/>
<dbReference type="CDD" id="cd05154">
    <property type="entry name" value="ACAD10_11_N-like"/>
    <property type="match status" value="1"/>
</dbReference>
<dbReference type="GO" id="GO:0016740">
    <property type="term" value="F:transferase activity"/>
    <property type="evidence" value="ECO:0007669"/>
    <property type="project" value="UniProtKB-KW"/>
</dbReference>
<dbReference type="InterPro" id="IPR052898">
    <property type="entry name" value="ACAD10-like"/>
</dbReference>
<organism evidence="2 3">
    <name type="scientific">Oceanobacillus halophilus</name>
    <dbReference type="NCBI Taxonomy" id="930130"/>
    <lineage>
        <taxon>Bacteria</taxon>
        <taxon>Bacillati</taxon>
        <taxon>Bacillota</taxon>
        <taxon>Bacilli</taxon>
        <taxon>Bacillales</taxon>
        <taxon>Bacillaceae</taxon>
        <taxon>Oceanobacillus</taxon>
    </lineage>
</organism>
<evidence type="ECO:0000313" key="3">
    <source>
        <dbReference type="Proteomes" id="UP000269301"/>
    </source>
</evidence>
<evidence type="ECO:0000259" key="1">
    <source>
        <dbReference type="Pfam" id="PF01636"/>
    </source>
</evidence>